<name>A0A1Y6B6Y1_9BACT</name>
<dbReference type="SFLD" id="SFLDS00005">
    <property type="entry name" value="Isoprenoid_Synthase_Type_I"/>
    <property type="match status" value="1"/>
</dbReference>
<keyword evidence="5" id="KW-0460">Magnesium</keyword>
<evidence type="ECO:0000256" key="3">
    <source>
        <dbReference type="ARBA" id="ARBA00022679"/>
    </source>
</evidence>
<keyword evidence="8" id="KW-1185">Reference proteome</keyword>
<keyword evidence="4" id="KW-0479">Metal-binding</keyword>
<dbReference type="OrthoDB" id="5289098at2"/>
<dbReference type="CDD" id="cd00685">
    <property type="entry name" value="Trans_IPPS_HT"/>
    <property type="match status" value="1"/>
</dbReference>
<dbReference type="Gene3D" id="1.10.600.10">
    <property type="entry name" value="Farnesyl Diphosphate Synthase"/>
    <property type="match status" value="1"/>
</dbReference>
<accession>A0A1Y6B6Y1</accession>
<dbReference type="InterPro" id="IPR033749">
    <property type="entry name" value="Polyprenyl_synt_CS"/>
</dbReference>
<organism evidence="7 8">
    <name type="scientific">Pseudobacteriovorax antillogorgiicola</name>
    <dbReference type="NCBI Taxonomy" id="1513793"/>
    <lineage>
        <taxon>Bacteria</taxon>
        <taxon>Pseudomonadati</taxon>
        <taxon>Bdellovibrionota</taxon>
        <taxon>Oligoflexia</taxon>
        <taxon>Oligoflexales</taxon>
        <taxon>Pseudobacteriovoracaceae</taxon>
        <taxon>Pseudobacteriovorax</taxon>
    </lineage>
</organism>
<comment type="similarity">
    <text evidence="2 6">Belongs to the FPP/GGPP synthase family.</text>
</comment>
<protein>
    <submittedName>
        <fullName evidence="7">Octaprenyl-diphosphate synthase</fullName>
    </submittedName>
</protein>
<dbReference type="PROSITE" id="PS00444">
    <property type="entry name" value="POLYPRENYL_SYNTHASE_2"/>
    <property type="match status" value="1"/>
</dbReference>
<proteinExistence type="inferred from homology"/>
<dbReference type="SUPFAM" id="SSF48576">
    <property type="entry name" value="Terpenoid synthases"/>
    <property type="match status" value="1"/>
</dbReference>
<dbReference type="STRING" id="1513793.SAMN06296036_10236"/>
<dbReference type="InterPro" id="IPR008949">
    <property type="entry name" value="Isoprenoid_synthase_dom_sf"/>
</dbReference>
<evidence type="ECO:0000313" key="7">
    <source>
        <dbReference type="EMBL" id="SME93536.1"/>
    </source>
</evidence>
<dbReference type="Pfam" id="PF00348">
    <property type="entry name" value="polyprenyl_synt"/>
    <property type="match status" value="1"/>
</dbReference>
<reference evidence="8" key="1">
    <citation type="submission" date="2017-04" db="EMBL/GenBank/DDBJ databases">
        <authorList>
            <person name="Varghese N."/>
            <person name="Submissions S."/>
        </authorList>
    </citation>
    <scope>NUCLEOTIDE SEQUENCE [LARGE SCALE GENOMIC DNA]</scope>
    <source>
        <strain evidence="8">RKEM611</strain>
    </source>
</reference>
<dbReference type="GO" id="GO:0008299">
    <property type="term" value="P:isoprenoid biosynthetic process"/>
    <property type="evidence" value="ECO:0007669"/>
    <property type="project" value="InterPro"/>
</dbReference>
<dbReference type="InterPro" id="IPR000092">
    <property type="entry name" value="Polyprenyl_synt"/>
</dbReference>
<dbReference type="GO" id="GO:0004659">
    <property type="term" value="F:prenyltransferase activity"/>
    <property type="evidence" value="ECO:0007669"/>
    <property type="project" value="InterPro"/>
</dbReference>
<comment type="cofactor">
    <cofactor evidence="1">
        <name>Mg(2+)</name>
        <dbReference type="ChEBI" id="CHEBI:18420"/>
    </cofactor>
</comment>
<evidence type="ECO:0000256" key="5">
    <source>
        <dbReference type="ARBA" id="ARBA00022842"/>
    </source>
</evidence>
<evidence type="ECO:0000256" key="6">
    <source>
        <dbReference type="RuleBase" id="RU004466"/>
    </source>
</evidence>
<dbReference type="PANTHER" id="PTHR12001:SF69">
    <property type="entry name" value="ALL TRANS-POLYPRENYL-DIPHOSPHATE SYNTHASE PDSS1"/>
    <property type="match status" value="1"/>
</dbReference>
<evidence type="ECO:0000256" key="1">
    <source>
        <dbReference type="ARBA" id="ARBA00001946"/>
    </source>
</evidence>
<dbReference type="GO" id="GO:0046872">
    <property type="term" value="F:metal ion binding"/>
    <property type="evidence" value="ECO:0007669"/>
    <property type="project" value="UniProtKB-KW"/>
</dbReference>
<dbReference type="EMBL" id="FWZT01000002">
    <property type="protein sequence ID" value="SME93536.1"/>
    <property type="molecule type" value="Genomic_DNA"/>
</dbReference>
<evidence type="ECO:0000256" key="2">
    <source>
        <dbReference type="ARBA" id="ARBA00006706"/>
    </source>
</evidence>
<dbReference type="RefSeq" id="WP_132315675.1">
    <property type="nucleotide sequence ID" value="NZ_FWZT01000002.1"/>
</dbReference>
<dbReference type="PANTHER" id="PTHR12001">
    <property type="entry name" value="GERANYLGERANYL PYROPHOSPHATE SYNTHASE"/>
    <property type="match status" value="1"/>
</dbReference>
<dbReference type="AlphaFoldDB" id="A0A1Y6B6Y1"/>
<evidence type="ECO:0000313" key="8">
    <source>
        <dbReference type="Proteomes" id="UP000192907"/>
    </source>
</evidence>
<keyword evidence="3 6" id="KW-0808">Transferase</keyword>
<evidence type="ECO:0000256" key="4">
    <source>
        <dbReference type="ARBA" id="ARBA00022723"/>
    </source>
</evidence>
<sequence>MSIPAISHAISPEVNKSLSGLDFDLSQWDQNPRIGGLLSRTVLAGGKRLRPLLTLLMGDLFGADHGSMTPFARVVEMVHAATLAHDDVVDNADVRRGKPSINAVSCNKKAVLAGDYLLAYSLAEVARQGRPELVTCLSEIISDLAEGEWLQIENSKRTDLCRDHVDQVALKKTGSVLRWCSEVAPLYLGLDQTTVAKAREFGECLGIAFQMTDDILDFKRRDGAEFADLKNKVINSVIFETLALQGDQQTLNVRSLDELTLEEKSLKIALEVVAKNVAQRLQRCRDLLLEFSQRELDESQVKAQQQAFLTISCIIEYLANRV</sequence>
<gene>
    <name evidence="7" type="ORF">SAMN06296036_10236</name>
</gene>
<dbReference type="Proteomes" id="UP000192907">
    <property type="component" value="Unassembled WGS sequence"/>
</dbReference>